<gene>
    <name evidence="2" type="ORF">Q0590_34820</name>
</gene>
<evidence type="ECO:0000259" key="1">
    <source>
        <dbReference type="Pfam" id="PF00144"/>
    </source>
</evidence>
<accession>A0ABT8RHD7</accession>
<dbReference type="Pfam" id="PF00144">
    <property type="entry name" value="Beta-lactamase"/>
    <property type="match status" value="1"/>
</dbReference>
<sequence>MYSLIKPLATILSLCVVLVLCVSCEKKSIQQPPACGAIDYSNHPSHKYYSQMLSDFYLSNNLPGAIVAVLKEGDPLWIGVTGKASLTHDVNMNTCTPFRTGSISKVFIATVIMQLREQNLLDLDDTLSDLLPEVKGNIPAAEKITLRHLLNHSSGLGHPSDDDPAYQLQIINNPEGMANMSIEDKLKTYVYGKALKFEPGTGSYYSNAGYWIAGKIIEKITKMPIETALSNLLFTPYGLSDTYLEVRDQPTVARGYNYVSGKLTDLTQWDMADSRKDPAGGVVSCAADLCLFSQQLFTGKIISATSLEEMKQTTKFPSCPNGDCEYGLGIESWNTSTHKGYGKNGTLPGVDANFIYFPDKKTTIVIFTNYGGGSRKALIETIVDNK</sequence>
<dbReference type="PANTHER" id="PTHR46825:SF9">
    <property type="entry name" value="BETA-LACTAMASE-RELATED DOMAIN-CONTAINING PROTEIN"/>
    <property type="match status" value="1"/>
</dbReference>
<organism evidence="2 3">
    <name type="scientific">Rhodocytophaga aerolata</name>
    <dbReference type="NCBI Taxonomy" id="455078"/>
    <lineage>
        <taxon>Bacteria</taxon>
        <taxon>Pseudomonadati</taxon>
        <taxon>Bacteroidota</taxon>
        <taxon>Cytophagia</taxon>
        <taxon>Cytophagales</taxon>
        <taxon>Rhodocytophagaceae</taxon>
        <taxon>Rhodocytophaga</taxon>
    </lineage>
</organism>
<name>A0ABT8RHD7_9BACT</name>
<proteinExistence type="predicted"/>
<dbReference type="GO" id="GO:0016787">
    <property type="term" value="F:hydrolase activity"/>
    <property type="evidence" value="ECO:0007669"/>
    <property type="project" value="UniProtKB-KW"/>
</dbReference>
<dbReference type="SUPFAM" id="SSF56601">
    <property type="entry name" value="beta-lactamase/transpeptidase-like"/>
    <property type="match status" value="1"/>
</dbReference>
<dbReference type="RefSeq" id="WP_302042297.1">
    <property type="nucleotide sequence ID" value="NZ_JAUKPO010000063.1"/>
</dbReference>
<evidence type="ECO:0000313" key="2">
    <source>
        <dbReference type="EMBL" id="MDO1451500.1"/>
    </source>
</evidence>
<dbReference type="PANTHER" id="PTHR46825">
    <property type="entry name" value="D-ALANYL-D-ALANINE-CARBOXYPEPTIDASE/ENDOPEPTIDASE AMPH"/>
    <property type="match status" value="1"/>
</dbReference>
<feature type="domain" description="Beta-lactamase-related" evidence="1">
    <location>
        <begin position="60"/>
        <end position="373"/>
    </location>
</feature>
<dbReference type="EMBL" id="JAUKPO010000063">
    <property type="protein sequence ID" value="MDO1451500.1"/>
    <property type="molecule type" value="Genomic_DNA"/>
</dbReference>
<comment type="caution">
    <text evidence="2">The sequence shown here is derived from an EMBL/GenBank/DDBJ whole genome shotgun (WGS) entry which is preliminary data.</text>
</comment>
<dbReference type="Gene3D" id="3.40.710.10">
    <property type="entry name" value="DD-peptidase/beta-lactamase superfamily"/>
    <property type="match status" value="1"/>
</dbReference>
<dbReference type="InterPro" id="IPR050491">
    <property type="entry name" value="AmpC-like"/>
</dbReference>
<keyword evidence="3" id="KW-1185">Reference proteome</keyword>
<dbReference type="EC" id="3.1.1.103" evidence="2"/>
<evidence type="ECO:0000313" key="3">
    <source>
        <dbReference type="Proteomes" id="UP001168528"/>
    </source>
</evidence>
<reference evidence="2" key="1">
    <citation type="submission" date="2023-07" db="EMBL/GenBank/DDBJ databases">
        <title>The genome sequence of Rhodocytophaga aerolata KACC 12507.</title>
        <authorList>
            <person name="Zhang X."/>
        </authorList>
    </citation>
    <scope>NUCLEOTIDE SEQUENCE</scope>
    <source>
        <strain evidence="2">KACC 12507</strain>
    </source>
</reference>
<dbReference type="InterPro" id="IPR012338">
    <property type="entry name" value="Beta-lactam/transpept-like"/>
</dbReference>
<protein>
    <submittedName>
        <fullName evidence="2">Serine hydrolase domain-containing protein</fullName>
        <ecNumber evidence="2">3.1.1.103</ecNumber>
    </submittedName>
</protein>
<keyword evidence="2" id="KW-0378">Hydrolase</keyword>
<dbReference type="Proteomes" id="UP001168528">
    <property type="component" value="Unassembled WGS sequence"/>
</dbReference>
<dbReference type="InterPro" id="IPR001466">
    <property type="entry name" value="Beta-lactam-related"/>
</dbReference>